<evidence type="ECO:0000259" key="5">
    <source>
        <dbReference type="PROSITE" id="PS50931"/>
    </source>
</evidence>
<evidence type="ECO:0000313" key="7">
    <source>
        <dbReference type="Proteomes" id="UP001073227"/>
    </source>
</evidence>
<dbReference type="PROSITE" id="PS50931">
    <property type="entry name" value="HTH_LYSR"/>
    <property type="match status" value="1"/>
</dbReference>
<dbReference type="Proteomes" id="UP001073227">
    <property type="component" value="Unassembled WGS sequence"/>
</dbReference>
<dbReference type="Gene3D" id="3.40.190.290">
    <property type="match status" value="1"/>
</dbReference>
<dbReference type="InterPro" id="IPR036390">
    <property type="entry name" value="WH_DNA-bd_sf"/>
</dbReference>
<dbReference type="InterPro" id="IPR036388">
    <property type="entry name" value="WH-like_DNA-bd_sf"/>
</dbReference>
<sequence>MTKTVLDWDHYRTFLALLQEGSQSAAARALGLTQPTVGRHLDALEAAAGKPLFLRSYQGLLPTETALSMRSYAETMAASAAALARAASGDSASPEGTVRISASEVIGLEVLPPILARLQEDYPRLTIELSLSDAVEDLLNQQADIAVRMVEPTQGALVSRRIGGIPVGIFAHRCYLERHGIPETTEDLASHRLIGFDHQFVYVREIAKQFPGFANIRFDFRTDSNVAQLAMIRAGGGIGMCQVGLADRDPDLVRLFAGQIDWQLMTFLVMHENLRMVPRCRVAFDALAEGLLDYLGTTPTPAPQSN</sequence>
<organism evidence="6 7">
    <name type="scientific">Hoeflea algicola</name>
    <dbReference type="NCBI Taxonomy" id="2983763"/>
    <lineage>
        <taxon>Bacteria</taxon>
        <taxon>Pseudomonadati</taxon>
        <taxon>Pseudomonadota</taxon>
        <taxon>Alphaproteobacteria</taxon>
        <taxon>Hyphomicrobiales</taxon>
        <taxon>Rhizobiaceae</taxon>
        <taxon>Hoeflea</taxon>
    </lineage>
</organism>
<name>A0ABT3Z8F9_9HYPH</name>
<protein>
    <submittedName>
        <fullName evidence="6">LysR family transcriptional regulator</fullName>
    </submittedName>
</protein>
<comment type="caution">
    <text evidence="6">The sequence shown here is derived from an EMBL/GenBank/DDBJ whole genome shotgun (WGS) entry which is preliminary data.</text>
</comment>
<evidence type="ECO:0000256" key="2">
    <source>
        <dbReference type="ARBA" id="ARBA00023015"/>
    </source>
</evidence>
<accession>A0ABT3Z8F9</accession>
<dbReference type="InterPro" id="IPR000847">
    <property type="entry name" value="LysR_HTH_N"/>
</dbReference>
<evidence type="ECO:0000256" key="1">
    <source>
        <dbReference type="ARBA" id="ARBA00009437"/>
    </source>
</evidence>
<keyword evidence="3" id="KW-0238">DNA-binding</keyword>
<dbReference type="InterPro" id="IPR005119">
    <property type="entry name" value="LysR_subst-bd"/>
</dbReference>
<dbReference type="InterPro" id="IPR011991">
    <property type="entry name" value="ArsR-like_HTH"/>
</dbReference>
<dbReference type="Gene3D" id="1.10.10.10">
    <property type="entry name" value="Winged helix-like DNA-binding domain superfamily/Winged helix DNA-binding domain"/>
    <property type="match status" value="1"/>
</dbReference>
<dbReference type="SUPFAM" id="SSF46785">
    <property type="entry name" value="Winged helix' DNA-binding domain"/>
    <property type="match status" value="1"/>
</dbReference>
<keyword evidence="4" id="KW-0804">Transcription</keyword>
<gene>
    <name evidence="6" type="ORF">OEG84_09705</name>
</gene>
<dbReference type="SUPFAM" id="SSF53850">
    <property type="entry name" value="Periplasmic binding protein-like II"/>
    <property type="match status" value="1"/>
</dbReference>
<evidence type="ECO:0000256" key="3">
    <source>
        <dbReference type="ARBA" id="ARBA00023125"/>
    </source>
</evidence>
<dbReference type="RefSeq" id="WP_267653568.1">
    <property type="nucleotide sequence ID" value="NZ_JAOVZR010000001.1"/>
</dbReference>
<feature type="domain" description="HTH lysR-type" evidence="5">
    <location>
        <begin position="6"/>
        <end position="63"/>
    </location>
</feature>
<dbReference type="Pfam" id="PF00126">
    <property type="entry name" value="HTH_1"/>
    <property type="match status" value="1"/>
</dbReference>
<keyword evidence="7" id="KW-1185">Reference proteome</keyword>
<dbReference type="PANTHER" id="PTHR30537">
    <property type="entry name" value="HTH-TYPE TRANSCRIPTIONAL REGULATOR"/>
    <property type="match status" value="1"/>
</dbReference>
<reference evidence="6" key="1">
    <citation type="submission" date="2022-10" db="EMBL/GenBank/DDBJ databases">
        <title>Hoeflea sp. G2-23, isolated from marine algae.</title>
        <authorList>
            <person name="Kristyanto S."/>
            <person name="Kim J.M."/>
            <person name="Jeon C.O."/>
        </authorList>
    </citation>
    <scope>NUCLEOTIDE SEQUENCE</scope>
    <source>
        <strain evidence="6">G2-23</strain>
    </source>
</reference>
<dbReference type="Pfam" id="PF03466">
    <property type="entry name" value="LysR_substrate"/>
    <property type="match status" value="1"/>
</dbReference>
<proteinExistence type="inferred from homology"/>
<dbReference type="EMBL" id="JAOVZR010000001">
    <property type="protein sequence ID" value="MCY0147976.1"/>
    <property type="molecule type" value="Genomic_DNA"/>
</dbReference>
<comment type="similarity">
    <text evidence="1">Belongs to the LysR transcriptional regulatory family.</text>
</comment>
<evidence type="ECO:0000256" key="4">
    <source>
        <dbReference type="ARBA" id="ARBA00023163"/>
    </source>
</evidence>
<dbReference type="InterPro" id="IPR058163">
    <property type="entry name" value="LysR-type_TF_proteobact-type"/>
</dbReference>
<dbReference type="CDD" id="cd00090">
    <property type="entry name" value="HTH_ARSR"/>
    <property type="match status" value="1"/>
</dbReference>
<evidence type="ECO:0000313" key="6">
    <source>
        <dbReference type="EMBL" id="MCY0147976.1"/>
    </source>
</evidence>
<dbReference type="PANTHER" id="PTHR30537:SF3">
    <property type="entry name" value="TRANSCRIPTIONAL REGULATORY PROTEIN"/>
    <property type="match status" value="1"/>
</dbReference>
<keyword evidence="2" id="KW-0805">Transcription regulation</keyword>